<evidence type="ECO:0000313" key="2">
    <source>
        <dbReference type="EMBL" id="AWK74718.1"/>
    </source>
</evidence>
<protein>
    <submittedName>
        <fullName evidence="2">Uncharacterized protein</fullName>
    </submittedName>
</protein>
<accession>A0A2S2C1U2</accession>
<dbReference type="KEGG" id="roz:CBI38_27330"/>
<sequence>MESLGTQRSDHAIVRVTCPASHRVATVYRTDEGPVVVAGGGPGGHGSRDRAGTGHHGDRPGTDYIDMLDASRFEDDQIPARCACGSRTLSRSELRQAVQSHTHAVSVP</sequence>
<name>A0A2S2C1U2_9NOCA</name>
<keyword evidence="3" id="KW-1185">Reference proteome</keyword>
<organism evidence="2 3">
    <name type="scientific">Rhodococcus oxybenzonivorans</name>
    <dbReference type="NCBI Taxonomy" id="1990687"/>
    <lineage>
        <taxon>Bacteria</taxon>
        <taxon>Bacillati</taxon>
        <taxon>Actinomycetota</taxon>
        <taxon>Actinomycetes</taxon>
        <taxon>Mycobacteriales</taxon>
        <taxon>Nocardiaceae</taxon>
        <taxon>Rhodococcus</taxon>
    </lineage>
</organism>
<feature type="compositionally biased region" description="Basic and acidic residues" evidence="1">
    <location>
        <begin position="46"/>
        <end position="61"/>
    </location>
</feature>
<gene>
    <name evidence="2" type="ORF">CBI38_27330</name>
</gene>
<evidence type="ECO:0000313" key="3">
    <source>
        <dbReference type="Proteomes" id="UP000245711"/>
    </source>
</evidence>
<feature type="region of interest" description="Disordered" evidence="1">
    <location>
        <begin position="33"/>
        <end position="63"/>
    </location>
</feature>
<dbReference type="OrthoDB" id="3632377at2"/>
<dbReference type="Proteomes" id="UP000245711">
    <property type="component" value="Chromosome"/>
</dbReference>
<dbReference type="AlphaFoldDB" id="A0A2S2C1U2"/>
<reference evidence="2 3" key="1">
    <citation type="submission" date="2017-05" db="EMBL/GenBank/DDBJ databases">
        <title>Isolation of Rhodococcus sp. S2-17 biodegrading of BP-3.</title>
        <authorList>
            <person name="Lee Y."/>
            <person name="Kim K.H."/>
            <person name="Chun B.H."/>
            <person name="Jung H.S."/>
            <person name="Jeon C.O."/>
        </authorList>
    </citation>
    <scope>NUCLEOTIDE SEQUENCE [LARGE SCALE GENOMIC DNA]</scope>
    <source>
        <strain evidence="2 3">S2-17</strain>
    </source>
</reference>
<proteinExistence type="predicted"/>
<evidence type="ECO:0000256" key="1">
    <source>
        <dbReference type="SAM" id="MobiDB-lite"/>
    </source>
</evidence>
<dbReference type="EMBL" id="CP021354">
    <property type="protein sequence ID" value="AWK74718.1"/>
    <property type="molecule type" value="Genomic_DNA"/>
</dbReference>